<accession>A0ABV7WN09</accession>
<sequence length="166" mass="19792">MKYLAHYSEPLKARISELLSRDQLGDYLLEKYPEVHKYSTDKALRQYVFELKNRYLKKSNPISKVVYDPKLHVIKNALGTHSFVSRVQGQKLKAKNEIRISTLFKRVPEPFLAMISVHELAHIKEKEHNKAFYSLCEYMLPNYHQLEFDVRVYLTQVEERQDIYSR</sequence>
<comment type="caution">
    <text evidence="2">The sequence shown here is derived from an EMBL/GenBank/DDBJ whole genome shotgun (WGS) entry which is preliminary data.</text>
</comment>
<dbReference type="InterPro" id="IPR053136">
    <property type="entry name" value="UTP_pyrophosphatase-like"/>
</dbReference>
<protein>
    <submittedName>
        <fullName evidence="2">YgjP-like metallopeptidase domain-containing protein</fullName>
    </submittedName>
</protein>
<dbReference type="Gene3D" id="3.30.2010.10">
    <property type="entry name" value="Metalloproteases ('zincins'), catalytic domain"/>
    <property type="match status" value="1"/>
</dbReference>
<gene>
    <name evidence="2" type="ORF">ACFOND_03560</name>
</gene>
<evidence type="ECO:0000313" key="3">
    <source>
        <dbReference type="Proteomes" id="UP001595710"/>
    </source>
</evidence>
<name>A0ABV7WN09_9GAMM</name>
<dbReference type="PANTHER" id="PTHR30399">
    <property type="entry name" value="UNCHARACTERIZED PROTEIN YGJP"/>
    <property type="match status" value="1"/>
</dbReference>
<dbReference type="PANTHER" id="PTHR30399:SF1">
    <property type="entry name" value="UTP PYROPHOSPHATASE"/>
    <property type="match status" value="1"/>
</dbReference>
<dbReference type="EMBL" id="JBHRYN010000006">
    <property type="protein sequence ID" value="MFC3700706.1"/>
    <property type="molecule type" value="Genomic_DNA"/>
</dbReference>
<keyword evidence="3" id="KW-1185">Reference proteome</keyword>
<reference evidence="3" key="1">
    <citation type="journal article" date="2019" name="Int. J. Syst. Evol. Microbiol.">
        <title>The Global Catalogue of Microorganisms (GCM) 10K type strain sequencing project: providing services to taxonomists for standard genome sequencing and annotation.</title>
        <authorList>
            <consortium name="The Broad Institute Genomics Platform"/>
            <consortium name="The Broad Institute Genome Sequencing Center for Infectious Disease"/>
            <person name="Wu L."/>
            <person name="Ma J."/>
        </authorList>
    </citation>
    <scope>NUCLEOTIDE SEQUENCE [LARGE SCALE GENOMIC DNA]</scope>
    <source>
        <strain evidence="3">CECT 8288</strain>
    </source>
</reference>
<proteinExistence type="predicted"/>
<feature type="domain" description="YgjP-like metallopeptidase" evidence="1">
    <location>
        <begin position="34"/>
        <end position="146"/>
    </location>
</feature>
<dbReference type="RefSeq" id="WP_290281102.1">
    <property type="nucleotide sequence ID" value="NZ_JAUFQI010000001.1"/>
</dbReference>
<evidence type="ECO:0000313" key="2">
    <source>
        <dbReference type="EMBL" id="MFC3700706.1"/>
    </source>
</evidence>
<dbReference type="Proteomes" id="UP001595710">
    <property type="component" value="Unassembled WGS sequence"/>
</dbReference>
<evidence type="ECO:0000259" key="1">
    <source>
        <dbReference type="Pfam" id="PF01863"/>
    </source>
</evidence>
<organism evidence="2 3">
    <name type="scientific">Reinekea marina</name>
    <dbReference type="NCBI Taxonomy" id="1310421"/>
    <lineage>
        <taxon>Bacteria</taxon>
        <taxon>Pseudomonadati</taxon>
        <taxon>Pseudomonadota</taxon>
        <taxon>Gammaproteobacteria</taxon>
        <taxon>Oceanospirillales</taxon>
        <taxon>Saccharospirillaceae</taxon>
        <taxon>Reinekea</taxon>
    </lineage>
</organism>
<dbReference type="InterPro" id="IPR002725">
    <property type="entry name" value="YgjP-like_metallopeptidase"/>
</dbReference>
<dbReference type="Pfam" id="PF01863">
    <property type="entry name" value="YgjP-like"/>
    <property type="match status" value="1"/>
</dbReference>